<name>W9HC52_9PROT</name>
<dbReference type="PANTHER" id="PTHR34138">
    <property type="entry name" value="CELL SHAPE-DETERMINING PROTEIN MREC"/>
    <property type="match status" value="1"/>
</dbReference>
<dbReference type="InterPro" id="IPR042175">
    <property type="entry name" value="Cell/Rod_MreC_2"/>
</dbReference>
<evidence type="ECO:0000259" key="6">
    <source>
        <dbReference type="Pfam" id="PF04085"/>
    </source>
</evidence>
<comment type="caution">
    <text evidence="7">The sequence shown here is derived from an EMBL/GenBank/DDBJ whole genome shotgun (WGS) entry which is preliminary data.</text>
</comment>
<keyword evidence="8" id="KW-1185">Reference proteome</keyword>
<dbReference type="STRING" id="1385369.N825_28585"/>
<accession>W9HC52</accession>
<dbReference type="PATRIC" id="fig|1385369.3.peg.1660"/>
<sequence>MKTRATGSVVRLAAPLRALAQRFSFLLLVLAAIALMMVGKVDTVLVDGIRGRVTDAFAPILDAISRPAATAARFVESVHEVVNLRAENERLRTENEALLRWQQAAQRLDGENRSLRSLLNYKPELASSYVTARVVADPGGAFVRTVVVTAGQRDGVRSGQAAVSGRGLMGRVVQAGEWSARVLLITDLNSRIPVLIEPSRQRAVMSGDNSGQPRLLYLSGDTALAVGDRVVTSGHGGIFPPGLPVGLVSEVGESRVRVQPFVDPDRVEHLQLVNFGLPGGLGANIPADPAGGLR</sequence>
<protein>
    <recommendedName>
        <fullName evidence="2 5">Cell shape-determining protein MreC</fullName>
    </recommendedName>
    <alternativeName>
        <fullName evidence="4 5">Cell shape protein MreC</fullName>
    </alternativeName>
</protein>
<dbReference type="PIRSF" id="PIRSF038471">
    <property type="entry name" value="MreC"/>
    <property type="match status" value="1"/>
</dbReference>
<dbReference type="NCBIfam" id="TIGR00219">
    <property type="entry name" value="mreC"/>
    <property type="match status" value="1"/>
</dbReference>
<evidence type="ECO:0000313" key="8">
    <source>
        <dbReference type="Proteomes" id="UP000019486"/>
    </source>
</evidence>
<dbReference type="Pfam" id="PF04085">
    <property type="entry name" value="MreC"/>
    <property type="match status" value="1"/>
</dbReference>
<evidence type="ECO:0000256" key="1">
    <source>
        <dbReference type="ARBA" id="ARBA00009369"/>
    </source>
</evidence>
<dbReference type="InterPro" id="IPR055342">
    <property type="entry name" value="MreC_beta-barrel_core"/>
</dbReference>
<dbReference type="InterPro" id="IPR042177">
    <property type="entry name" value="Cell/Rod_1"/>
</dbReference>
<reference evidence="7 8" key="1">
    <citation type="submission" date="2013-08" db="EMBL/GenBank/DDBJ databases">
        <title>The genome sequence of Skermanella stibiiresistens.</title>
        <authorList>
            <person name="Zhu W."/>
            <person name="Wang G."/>
        </authorList>
    </citation>
    <scope>NUCLEOTIDE SEQUENCE [LARGE SCALE GENOMIC DNA]</scope>
    <source>
        <strain evidence="7 8">SB22</strain>
    </source>
</reference>
<evidence type="ECO:0000256" key="3">
    <source>
        <dbReference type="ARBA" id="ARBA00022960"/>
    </source>
</evidence>
<evidence type="ECO:0000256" key="5">
    <source>
        <dbReference type="PIRNR" id="PIRNR038471"/>
    </source>
</evidence>
<dbReference type="AlphaFoldDB" id="W9HC52"/>
<evidence type="ECO:0000313" key="7">
    <source>
        <dbReference type="EMBL" id="EWY41463.1"/>
    </source>
</evidence>
<evidence type="ECO:0000256" key="4">
    <source>
        <dbReference type="ARBA" id="ARBA00032089"/>
    </source>
</evidence>
<dbReference type="RefSeq" id="WP_037449383.1">
    <property type="nucleotide sequence ID" value="NZ_AVFL01000004.1"/>
</dbReference>
<organism evidence="7 8">
    <name type="scientific">Skermanella stibiiresistens SB22</name>
    <dbReference type="NCBI Taxonomy" id="1385369"/>
    <lineage>
        <taxon>Bacteria</taxon>
        <taxon>Pseudomonadati</taxon>
        <taxon>Pseudomonadota</taxon>
        <taxon>Alphaproteobacteria</taxon>
        <taxon>Rhodospirillales</taxon>
        <taxon>Azospirillaceae</taxon>
        <taxon>Skermanella</taxon>
    </lineage>
</organism>
<dbReference type="NCBIfam" id="NF010512">
    <property type="entry name" value="PRK13922.12-1"/>
    <property type="match status" value="1"/>
</dbReference>
<evidence type="ECO:0000256" key="2">
    <source>
        <dbReference type="ARBA" id="ARBA00013855"/>
    </source>
</evidence>
<gene>
    <name evidence="7" type="ORF">N825_28585</name>
</gene>
<dbReference type="Proteomes" id="UP000019486">
    <property type="component" value="Unassembled WGS sequence"/>
</dbReference>
<proteinExistence type="inferred from homology"/>
<keyword evidence="3 5" id="KW-0133">Cell shape</keyword>
<dbReference type="Gene3D" id="2.40.10.350">
    <property type="entry name" value="Rod shape-determining protein MreC, domain 2"/>
    <property type="match status" value="1"/>
</dbReference>
<comment type="similarity">
    <text evidence="1 5">Belongs to the MreC family.</text>
</comment>
<feature type="domain" description="Rod shape-determining protein MreC beta-barrel core" evidence="6">
    <location>
        <begin position="134"/>
        <end position="273"/>
    </location>
</feature>
<dbReference type="OrthoDB" id="8478127at2"/>
<comment type="function">
    <text evidence="5">Involved in formation and maintenance of cell shape.</text>
</comment>
<dbReference type="GO" id="GO:0005886">
    <property type="term" value="C:plasma membrane"/>
    <property type="evidence" value="ECO:0007669"/>
    <property type="project" value="TreeGrafter"/>
</dbReference>
<dbReference type="InterPro" id="IPR007221">
    <property type="entry name" value="MreC"/>
</dbReference>
<dbReference type="PANTHER" id="PTHR34138:SF1">
    <property type="entry name" value="CELL SHAPE-DETERMINING PROTEIN MREC"/>
    <property type="match status" value="1"/>
</dbReference>
<dbReference type="Gene3D" id="2.40.10.340">
    <property type="entry name" value="Rod shape-determining protein MreC, domain 1"/>
    <property type="match status" value="1"/>
</dbReference>
<dbReference type="EMBL" id="AVFL01000004">
    <property type="protein sequence ID" value="EWY41463.1"/>
    <property type="molecule type" value="Genomic_DNA"/>
</dbReference>
<dbReference type="GO" id="GO:0008360">
    <property type="term" value="P:regulation of cell shape"/>
    <property type="evidence" value="ECO:0007669"/>
    <property type="project" value="UniProtKB-KW"/>
</dbReference>